<evidence type="ECO:0000256" key="4">
    <source>
        <dbReference type="ARBA" id="ARBA00004496"/>
    </source>
</evidence>
<gene>
    <name evidence="18 21" type="primary">aroB</name>
    <name evidence="21" type="ORF">OL234_04475</name>
</gene>
<comment type="cofactor">
    <cofactor evidence="18">
        <name>Co(2+)</name>
        <dbReference type="ChEBI" id="CHEBI:48828"/>
    </cofactor>
    <cofactor evidence="18">
        <name>Zn(2+)</name>
        <dbReference type="ChEBI" id="CHEBI:29105"/>
    </cofactor>
    <text evidence="18">Binds 1 divalent metal cation per subunit. Can use either Co(2+) or Zn(2+).</text>
</comment>
<evidence type="ECO:0000259" key="20">
    <source>
        <dbReference type="Pfam" id="PF24621"/>
    </source>
</evidence>
<dbReference type="EC" id="4.2.3.4" evidence="7 18"/>
<keyword evidence="17 18" id="KW-0170">Cobalt</keyword>
<feature type="binding site" evidence="18">
    <location>
        <begin position="130"/>
        <end position="131"/>
    </location>
    <ligand>
        <name>NAD(+)</name>
        <dbReference type="ChEBI" id="CHEBI:57540"/>
    </ligand>
</feature>
<dbReference type="Proteomes" id="UP001179647">
    <property type="component" value="Chromosome"/>
</dbReference>
<dbReference type="Pfam" id="PF24621">
    <property type="entry name" value="DHQS_C"/>
    <property type="match status" value="1"/>
</dbReference>
<dbReference type="GO" id="GO:0000166">
    <property type="term" value="F:nucleotide binding"/>
    <property type="evidence" value="ECO:0007669"/>
    <property type="project" value="UniProtKB-KW"/>
</dbReference>
<dbReference type="GO" id="GO:0003856">
    <property type="term" value="F:3-dehydroquinate synthase activity"/>
    <property type="evidence" value="ECO:0007669"/>
    <property type="project" value="UniProtKB-UniRule"/>
</dbReference>
<keyword evidence="14 18" id="KW-0520">NAD</keyword>
<evidence type="ECO:0000313" key="21">
    <source>
        <dbReference type="EMBL" id="WEG74156.1"/>
    </source>
</evidence>
<feature type="domain" description="3-dehydroquinate synthase N-terminal" evidence="19">
    <location>
        <begin position="69"/>
        <end position="180"/>
    </location>
</feature>
<dbReference type="NCBIfam" id="TIGR01357">
    <property type="entry name" value="aroB"/>
    <property type="match status" value="1"/>
</dbReference>
<dbReference type="Gene3D" id="1.20.1090.10">
    <property type="entry name" value="Dehydroquinate synthase-like - alpha domain"/>
    <property type="match status" value="1"/>
</dbReference>
<evidence type="ECO:0000256" key="14">
    <source>
        <dbReference type="ARBA" id="ARBA00023027"/>
    </source>
</evidence>
<dbReference type="GO" id="GO:0005737">
    <property type="term" value="C:cytoplasm"/>
    <property type="evidence" value="ECO:0007669"/>
    <property type="project" value="UniProtKB-SubCell"/>
</dbReference>
<keyword evidence="9 18" id="KW-0963">Cytoplasm</keyword>
<feature type="binding site" evidence="18">
    <location>
        <begin position="106"/>
        <end position="110"/>
    </location>
    <ligand>
        <name>NAD(+)</name>
        <dbReference type="ChEBI" id="CHEBI:57540"/>
    </ligand>
</feature>
<comment type="function">
    <text evidence="18">Catalyzes the conversion of 3-deoxy-D-arabino-heptulosonate 7-phosphate (DAHP) to dehydroquinate (DHQ).</text>
</comment>
<feature type="binding site" evidence="18">
    <location>
        <position position="152"/>
    </location>
    <ligand>
        <name>NAD(+)</name>
        <dbReference type="ChEBI" id="CHEBI:57540"/>
    </ligand>
</feature>
<comment type="caution">
    <text evidence="18">Lacks conserved residue(s) required for the propagation of feature annotation.</text>
</comment>
<evidence type="ECO:0000256" key="10">
    <source>
        <dbReference type="ARBA" id="ARBA00022605"/>
    </source>
</evidence>
<dbReference type="GO" id="GO:0046872">
    <property type="term" value="F:metal ion binding"/>
    <property type="evidence" value="ECO:0007669"/>
    <property type="project" value="UniProtKB-KW"/>
</dbReference>
<dbReference type="PIRSF" id="PIRSF001455">
    <property type="entry name" value="DHQ_synth"/>
    <property type="match status" value="1"/>
</dbReference>
<evidence type="ECO:0000256" key="3">
    <source>
        <dbReference type="ARBA" id="ARBA00001947"/>
    </source>
</evidence>
<comment type="catalytic activity">
    <reaction evidence="1 18">
        <text>7-phospho-2-dehydro-3-deoxy-D-arabino-heptonate = 3-dehydroquinate + phosphate</text>
        <dbReference type="Rhea" id="RHEA:21968"/>
        <dbReference type="ChEBI" id="CHEBI:32364"/>
        <dbReference type="ChEBI" id="CHEBI:43474"/>
        <dbReference type="ChEBI" id="CHEBI:58394"/>
        <dbReference type="EC" id="4.2.3.4"/>
    </reaction>
</comment>
<evidence type="ECO:0000256" key="9">
    <source>
        <dbReference type="ARBA" id="ARBA00022490"/>
    </source>
</evidence>
<evidence type="ECO:0000256" key="6">
    <source>
        <dbReference type="ARBA" id="ARBA00005412"/>
    </source>
</evidence>
<dbReference type="InterPro" id="IPR056179">
    <property type="entry name" value="DHQS_C"/>
</dbReference>
<evidence type="ECO:0000256" key="16">
    <source>
        <dbReference type="ARBA" id="ARBA00023239"/>
    </source>
</evidence>
<sequence>MKEVSVSLNHCSYEITLGRNLLPKIGQWVSKMWKQQKIAIITDQTVAELYLAEVTQSLELSGFDVISYAIVPGESSKSLEMAETIYAWLADHQFTRTDGLIALGGGVVGDLTGFVASTYMRGLHFLQVPTTLLAQVDSSVGGKTAVNTKVAKNLIGTFAQPKGVLIDLETLKSLEARRIREGLAEIIKMAAIMDSELWEYLKKCGTLSEFLANSEEIIGRCCQLKAQVVASDELDQGERLILNFGHTIGHGIEVSSGLNTITHGEAVAMGMVQISQSAEQKGLTQLGTTQQLISLLKQFGLPLSYPKELNQAILQAITHDKKAQGNTIRLIVLKKIGEANIIKVPISEVRTYLI</sequence>
<evidence type="ECO:0000256" key="13">
    <source>
        <dbReference type="ARBA" id="ARBA00022833"/>
    </source>
</evidence>
<keyword evidence="22" id="KW-1185">Reference proteome</keyword>
<dbReference type="HAMAP" id="MF_00110">
    <property type="entry name" value="DHQ_synthase"/>
    <property type="match status" value="1"/>
</dbReference>
<feature type="binding site" evidence="18">
    <location>
        <position position="185"/>
    </location>
    <ligand>
        <name>Zn(2+)</name>
        <dbReference type="ChEBI" id="CHEBI:29105"/>
    </ligand>
</feature>
<dbReference type="KEGG" id="vie:OL234_04475"/>
<comment type="cofactor">
    <cofactor evidence="3">
        <name>Zn(2+)</name>
        <dbReference type="ChEBI" id="CHEBI:29105"/>
    </cofactor>
</comment>
<organism evidence="21 22">
    <name type="scientific">Vagococcus intermedius</name>
    <dbReference type="NCBI Taxonomy" id="2991418"/>
    <lineage>
        <taxon>Bacteria</taxon>
        <taxon>Bacillati</taxon>
        <taxon>Bacillota</taxon>
        <taxon>Bacilli</taxon>
        <taxon>Lactobacillales</taxon>
        <taxon>Enterococcaceae</taxon>
        <taxon>Vagococcus</taxon>
    </lineage>
</organism>
<feature type="binding site" evidence="18">
    <location>
        <position position="246"/>
    </location>
    <ligand>
        <name>Zn(2+)</name>
        <dbReference type="ChEBI" id="CHEBI:29105"/>
    </ligand>
</feature>
<evidence type="ECO:0000256" key="15">
    <source>
        <dbReference type="ARBA" id="ARBA00023141"/>
    </source>
</evidence>
<dbReference type="Pfam" id="PF01761">
    <property type="entry name" value="DHQ_synthase"/>
    <property type="match status" value="1"/>
</dbReference>
<protein>
    <recommendedName>
        <fullName evidence="8 18">3-dehydroquinate synthase</fullName>
        <shortName evidence="18">DHQS</shortName>
        <ecNumber evidence="7 18">4.2.3.4</ecNumber>
    </recommendedName>
</protein>
<evidence type="ECO:0000256" key="5">
    <source>
        <dbReference type="ARBA" id="ARBA00004661"/>
    </source>
</evidence>
<evidence type="ECO:0000256" key="2">
    <source>
        <dbReference type="ARBA" id="ARBA00001911"/>
    </source>
</evidence>
<evidence type="ECO:0000256" key="1">
    <source>
        <dbReference type="ARBA" id="ARBA00001393"/>
    </source>
</evidence>
<feature type="binding site" evidence="18">
    <location>
        <position position="263"/>
    </location>
    <ligand>
        <name>Zn(2+)</name>
        <dbReference type="ChEBI" id="CHEBI:29105"/>
    </ligand>
</feature>
<feature type="domain" description="3-dehydroquinate synthase C-terminal" evidence="20">
    <location>
        <begin position="182"/>
        <end position="323"/>
    </location>
</feature>
<comment type="cofactor">
    <cofactor evidence="2 18">
        <name>NAD(+)</name>
        <dbReference type="ChEBI" id="CHEBI:57540"/>
    </cofactor>
</comment>
<proteinExistence type="inferred from homology"/>
<evidence type="ECO:0000256" key="18">
    <source>
        <dbReference type="HAMAP-Rule" id="MF_00110"/>
    </source>
</evidence>
<dbReference type="AlphaFoldDB" id="A0AAF0CWG7"/>
<dbReference type="GO" id="GO:0009073">
    <property type="term" value="P:aromatic amino acid family biosynthetic process"/>
    <property type="evidence" value="ECO:0007669"/>
    <property type="project" value="UniProtKB-KW"/>
</dbReference>
<dbReference type="PANTHER" id="PTHR43622:SF7">
    <property type="entry name" value="3-DEHYDROQUINATE SYNTHASE, CHLOROPLASTIC"/>
    <property type="match status" value="1"/>
</dbReference>
<keyword evidence="10 18" id="KW-0028">Amino-acid biosynthesis</keyword>
<keyword evidence="11 18" id="KW-0479">Metal-binding</keyword>
<dbReference type="GO" id="GO:0009423">
    <property type="term" value="P:chorismate biosynthetic process"/>
    <property type="evidence" value="ECO:0007669"/>
    <property type="project" value="UniProtKB-UniRule"/>
</dbReference>
<evidence type="ECO:0000259" key="19">
    <source>
        <dbReference type="Pfam" id="PF01761"/>
    </source>
</evidence>
<keyword evidence="12 18" id="KW-0547">Nucleotide-binding</keyword>
<dbReference type="Gene3D" id="3.40.50.1970">
    <property type="match status" value="1"/>
</dbReference>
<dbReference type="InterPro" id="IPR030960">
    <property type="entry name" value="DHQS/DOIS_N"/>
</dbReference>
<evidence type="ECO:0000256" key="11">
    <source>
        <dbReference type="ARBA" id="ARBA00022723"/>
    </source>
</evidence>
<dbReference type="CDD" id="cd08195">
    <property type="entry name" value="DHQS"/>
    <property type="match status" value="1"/>
</dbReference>
<evidence type="ECO:0000256" key="17">
    <source>
        <dbReference type="ARBA" id="ARBA00023285"/>
    </source>
</evidence>
<dbReference type="SUPFAM" id="SSF56796">
    <property type="entry name" value="Dehydroquinate synthase-like"/>
    <property type="match status" value="1"/>
</dbReference>
<dbReference type="InterPro" id="IPR030963">
    <property type="entry name" value="DHQ_synth_fam"/>
</dbReference>
<dbReference type="InterPro" id="IPR050071">
    <property type="entry name" value="Dehydroquinate_synthase"/>
</dbReference>
<comment type="similarity">
    <text evidence="6 18">Belongs to the sugar phosphate cyclases superfamily. Dehydroquinate synthase family.</text>
</comment>
<keyword evidence="15 18" id="KW-0057">Aromatic amino acid biosynthesis</keyword>
<dbReference type="RefSeq" id="WP_275469955.1">
    <property type="nucleotide sequence ID" value="NZ_CP110232.1"/>
</dbReference>
<dbReference type="EMBL" id="CP110232">
    <property type="protein sequence ID" value="WEG74156.1"/>
    <property type="molecule type" value="Genomic_DNA"/>
</dbReference>
<name>A0AAF0CWG7_9ENTE</name>
<evidence type="ECO:0000313" key="22">
    <source>
        <dbReference type="Proteomes" id="UP001179647"/>
    </source>
</evidence>
<reference evidence="21" key="1">
    <citation type="submission" date="2022-10" db="EMBL/GenBank/DDBJ databases">
        <title>Vagococcus sp. isolated from poultry meat.</title>
        <authorList>
            <person name="Johansson P."/>
            <person name="Bjorkroth J."/>
        </authorList>
    </citation>
    <scope>NUCLEOTIDE SEQUENCE</scope>
    <source>
        <strain evidence="21">STAA11</strain>
    </source>
</reference>
<dbReference type="PANTHER" id="PTHR43622">
    <property type="entry name" value="3-DEHYDROQUINATE SYNTHASE"/>
    <property type="match status" value="1"/>
</dbReference>
<evidence type="ECO:0000256" key="7">
    <source>
        <dbReference type="ARBA" id="ARBA00013031"/>
    </source>
</evidence>
<comment type="subcellular location">
    <subcellularLocation>
        <location evidence="4 18">Cytoplasm</location>
    </subcellularLocation>
</comment>
<keyword evidence="13 18" id="KW-0862">Zinc</keyword>
<accession>A0AAF0CWG7</accession>
<comment type="pathway">
    <text evidence="5 18">Metabolic intermediate biosynthesis; chorismate biosynthesis; chorismate from D-erythrose 4-phosphate and phosphoenolpyruvate: step 2/7.</text>
</comment>
<evidence type="ECO:0000256" key="8">
    <source>
        <dbReference type="ARBA" id="ARBA00017684"/>
    </source>
</evidence>
<keyword evidence="16 18" id="KW-0456">Lyase</keyword>
<dbReference type="FunFam" id="3.40.50.1970:FF:000007">
    <property type="entry name" value="Pentafunctional AROM polypeptide"/>
    <property type="match status" value="1"/>
</dbReference>
<dbReference type="GO" id="GO:0008652">
    <property type="term" value="P:amino acid biosynthetic process"/>
    <property type="evidence" value="ECO:0007669"/>
    <property type="project" value="UniProtKB-KW"/>
</dbReference>
<evidence type="ECO:0000256" key="12">
    <source>
        <dbReference type="ARBA" id="ARBA00022741"/>
    </source>
</evidence>
<dbReference type="InterPro" id="IPR016037">
    <property type="entry name" value="DHQ_synth_AroB"/>
</dbReference>
<feature type="binding site" evidence="18">
    <location>
        <position position="143"/>
    </location>
    <ligand>
        <name>NAD(+)</name>
        <dbReference type="ChEBI" id="CHEBI:57540"/>
    </ligand>
</feature>